<dbReference type="Gene3D" id="3.40.50.360">
    <property type="match status" value="1"/>
</dbReference>
<dbReference type="AlphaFoldDB" id="A0A1W2DG03"/>
<dbReference type="EMBL" id="FWXY01000017">
    <property type="protein sequence ID" value="SMC96393.1"/>
    <property type="molecule type" value="Genomic_DNA"/>
</dbReference>
<dbReference type="SUPFAM" id="SSF56281">
    <property type="entry name" value="Metallo-hydrolase/oxidoreductase"/>
    <property type="match status" value="1"/>
</dbReference>
<dbReference type="InterPro" id="IPR029039">
    <property type="entry name" value="Flavoprotein-like_sf"/>
</dbReference>
<dbReference type="PANTHER" id="PTHR43717">
    <property type="entry name" value="ANAEROBIC NITRIC OXIDE REDUCTASE FLAVORUBREDOXIN"/>
    <property type="match status" value="1"/>
</dbReference>
<dbReference type="PANTHER" id="PTHR43717:SF1">
    <property type="entry name" value="ANAEROBIC NITRIC OXIDE REDUCTASE FLAVORUBREDOXIN"/>
    <property type="match status" value="1"/>
</dbReference>
<name>A0A1W2DG03_9BACT</name>
<dbReference type="OrthoDB" id="9800607at2"/>
<accession>A0A1W2DG03</accession>
<dbReference type="RefSeq" id="WP_084070251.1">
    <property type="nucleotide sequence ID" value="NZ_FWXY01000017.1"/>
</dbReference>
<dbReference type="GO" id="GO:0010181">
    <property type="term" value="F:FMN binding"/>
    <property type="evidence" value="ECO:0007669"/>
    <property type="project" value="InterPro"/>
</dbReference>
<feature type="domain" description="Flavodoxin-like" evidence="2">
    <location>
        <begin position="252"/>
        <end position="390"/>
    </location>
</feature>
<comment type="similarity">
    <text evidence="1">In the N-terminal section; belongs to the zinc metallo-hydrolase group 3 family.</text>
</comment>
<dbReference type="CDD" id="cd07709">
    <property type="entry name" value="flavodiiron_proteins_MBL-fold"/>
    <property type="match status" value="1"/>
</dbReference>
<reference evidence="3 4" key="1">
    <citation type="submission" date="2017-04" db="EMBL/GenBank/DDBJ databases">
        <authorList>
            <person name="Afonso C.L."/>
            <person name="Miller P.J."/>
            <person name="Scott M.A."/>
            <person name="Spackman E."/>
            <person name="Goraichik I."/>
            <person name="Dimitrov K.M."/>
            <person name="Suarez D.L."/>
            <person name="Swayne D.E."/>
        </authorList>
    </citation>
    <scope>NUCLEOTIDE SEQUENCE [LARGE SCALE GENOMIC DNA]</scope>
    <source>
        <strain evidence="3 4">DSM 3385</strain>
    </source>
</reference>
<dbReference type="InterPro" id="IPR016440">
    <property type="entry name" value="Rubredoxin-O_OxRdtase"/>
</dbReference>
<evidence type="ECO:0000313" key="3">
    <source>
        <dbReference type="EMBL" id="SMC96393.1"/>
    </source>
</evidence>
<organism evidence="3 4">
    <name type="scientific">Desulfocicer vacuolatum DSM 3385</name>
    <dbReference type="NCBI Taxonomy" id="1121400"/>
    <lineage>
        <taxon>Bacteria</taxon>
        <taxon>Pseudomonadati</taxon>
        <taxon>Thermodesulfobacteriota</taxon>
        <taxon>Desulfobacteria</taxon>
        <taxon>Desulfobacterales</taxon>
        <taxon>Desulfobacteraceae</taxon>
        <taxon>Desulfocicer</taxon>
    </lineage>
</organism>
<evidence type="ECO:0000313" key="4">
    <source>
        <dbReference type="Proteomes" id="UP000192418"/>
    </source>
</evidence>
<protein>
    <submittedName>
        <fullName evidence="3">Flavorubredoxin</fullName>
    </submittedName>
</protein>
<dbReference type="Proteomes" id="UP000192418">
    <property type="component" value="Unassembled WGS sequence"/>
</dbReference>
<sequence>MFKPVEIAPGIYSVGCRDWDIRDFHGYSTYEGTSYNAFLILDEKNVLIDTVKKEFAQELLDNISKIIDPSDIDVVISNHTEMDHSGALTAVMERIGKEKTVLCSKMGLKNLNSHFPGKLNLRAVDNGEELNLGKRTLAFMETKMLHWPDSMFTYVKEDKILFSSDAFGQHYAGDCAFDDEIGDKVMDHAAKYYANILLNYSSRVQTLLKSVQESGLEIGMICPDHGVIWRDNPGAIIARYDEWSKQDGVKKAVIIFDTMWKSTATMAREVAKGIESRDVHVRLMNTRKCHRSDIMTEVLDAKALVVGSPTLNNGIFPVVADVLTYIKGLKPQNRMAAAFGSYGWSGESVKILNREFEAMKMDVIHEGLKIQYVPDEADLEKCFVMGQAIADKILDAC</sequence>
<proteinExistence type="inferred from homology"/>
<evidence type="ECO:0000256" key="1">
    <source>
        <dbReference type="ARBA" id="ARBA00007121"/>
    </source>
</evidence>
<evidence type="ECO:0000259" key="2">
    <source>
        <dbReference type="PROSITE" id="PS50902"/>
    </source>
</evidence>
<dbReference type="SMART" id="SM00849">
    <property type="entry name" value="Lactamase_B"/>
    <property type="match status" value="1"/>
</dbReference>
<dbReference type="Gene3D" id="3.60.15.10">
    <property type="entry name" value="Ribonuclease Z/Hydroxyacylglutathione hydrolase-like"/>
    <property type="match status" value="1"/>
</dbReference>
<dbReference type="GO" id="GO:0009055">
    <property type="term" value="F:electron transfer activity"/>
    <property type="evidence" value="ECO:0007669"/>
    <property type="project" value="InterPro"/>
</dbReference>
<dbReference type="Pfam" id="PF00258">
    <property type="entry name" value="Flavodoxin_1"/>
    <property type="match status" value="1"/>
</dbReference>
<gene>
    <name evidence="3" type="ORF">SAMN02746065_11778</name>
</gene>
<dbReference type="GO" id="GO:0046872">
    <property type="term" value="F:metal ion binding"/>
    <property type="evidence" value="ECO:0007669"/>
    <property type="project" value="InterPro"/>
</dbReference>
<dbReference type="InterPro" id="IPR045761">
    <property type="entry name" value="ODP_dom"/>
</dbReference>
<dbReference type="STRING" id="1121400.SAMN02746065_11778"/>
<dbReference type="InterPro" id="IPR036866">
    <property type="entry name" value="RibonucZ/Hydroxyglut_hydro"/>
</dbReference>
<dbReference type="InterPro" id="IPR001279">
    <property type="entry name" value="Metallo-B-lactamas"/>
</dbReference>
<dbReference type="Pfam" id="PF19583">
    <property type="entry name" value="ODP"/>
    <property type="match status" value="1"/>
</dbReference>
<dbReference type="SUPFAM" id="SSF52218">
    <property type="entry name" value="Flavoproteins"/>
    <property type="match status" value="1"/>
</dbReference>
<dbReference type="GO" id="GO:0016491">
    <property type="term" value="F:oxidoreductase activity"/>
    <property type="evidence" value="ECO:0007669"/>
    <property type="project" value="InterPro"/>
</dbReference>
<dbReference type="InterPro" id="IPR008254">
    <property type="entry name" value="Flavodoxin/NO_synth"/>
</dbReference>
<keyword evidence="4" id="KW-1185">Reference proteome</keyword>
<dbReference type="PIRSF" id="PIRSF005243">
    <property type="entry name" value="ROO"/>
    <property type="match status" value="1"/>
</dbReference>
<dbReference type="PROSITE" id="PS50902">
    <property type="entry name" value="FLAVODOXIN_LIKE"/>
    <property type="match status" value="1"/>
</dbReference>